<keyword evidence="3" id="KW-0804">Transcription</keyword>
<accession>A0A0U3FAM0</accession>
<organism evidence="6">
    <name type="scientific">Pseudarthrobacter sulfonivorans</name>
    <dbReference type="NCBI Taxonomy" id="121292"/>
    <lineage>
        <taxon>Bacteria</taxon>
        <taxon>Bacillati</taxon>
        <taxon>Actinomycetota</taxon>
        <taxon>Actinomycetes</taxon>
        <taxon>Micrococcales</taxon>
        <taxon>Micrococcaceae</taxon>
        <taxon>Pseudarthrobacter</taxon>
    </lineage>
</organism>
<gene>
    <name evidence="6" type="ORF">AU252_06495</name>
</gene>
<dbReference type="STRING" id="121292.AU252_06495"/>
<dbReference type="Gene3D" id="1.10.260.40">
    <property type="entry name" value="lambda repressor-like DNA-binding domains"/>
    <property type="match status" value="1"/>
</dbReference>
<dbReference type="Pfam" id="PF13377">
    <property type="entry name" value="Peripla_BP_3"/>
    <property type="match status" value="1"/>
</dbReference>
<protein>
    <submittedName>
        <fullName evidence="6">LacI family transcriptional regulator</fullName>
    </submittedName>
</protein>
<dbReference type="InterPro" id="IPR028082">
    <property type="entry name" value="Peripla_BP_I"/>
</dbReference>
<dbReference type="PANTHER" id="PTHR30146">
    <property type="entry name" value="LACI-RELATED TRANSCRIPTIONAL REPRESSOR"/>
    <property type="match status" value="1"/>
</dbReference>
<dbReference type="SUPFAM" id="SSF47413">
    <property type="entry name" value="lambda repressor-like DNA-binding domains"/>
    <property type="match status" value="1"/>
</dbReference>
<dbReference type="Pfam" id="PF00356">
    <property type="entry name" value="LacI"/>
    <property type="match status" value="1"/>
</dbReference>
<feature type="region of interest" description="Disordered" evidence="4">
    <location>
        <begin position="313"/>
        <end position="334"/>
    </location>
</feature>
<keyword evidence="1" id="KW-0805">Transcription regulation</keyword>
<feature type="domain" description="HTH lacI-type" evidence="5">
    <location>
        <begin position="4"/>
        <end position="58"/>
    </location>
</feature>
<dbReference type="GO" id="GO:0003700">
    <property type="term" value="F:DNA-binding transcription factor activity"/>
    <property type="evidence" value="ECO:0007669"/>
    <property type="project" value="TreeGrafter"/>
</dbReference>
<dbReference type="Proteomes" id="UP000065151">
    <property type="component" value="Chromosome"/>
</dbReference>
<reference evidence="6 7" key="1">
    <citation type="submission" date="2015-12" db="EMBL/GenBank/DDBJ databases">
        <authorList>
            <person name="Shamseldin A."/>
            <person name="Moawad H."/>
            <person name="Abd El-Rahim W.M."/>
            <person name="Sadowsky M.J."/>
        </authorList>
    </citation>
    <scope>NUCLEOTIDE SEQUENCE [LARGE SCALE GENOMIC DNA]</scope>
    <source>
        <strain evidence="6 7">Ar51</strain>
    </source>
</reference>
<sequence length="348" mass="36581">MGLAGIKDVADRAGLSIATVSRALSGKANVSAKSRQLAKAAADELGFVPSYHASSLASGRNHNVGLVVPSIHRWYFSSVVEGVSGTLLDAGYDLTLYNVGDRPERRHSVLNDFLLRKRLDAVIAVALVLSESEIKQLLAIHRPIVGIGGALAGASTLRIDDARLARTATEHLLGLGHTRIAHITGDAELNQDFKLPGIRRAGFEAAMQAAGHTVRPEWVVSADFTIQGAYASARKLLASAAGRPTAVFAASDEMAIGAILAARDFGLRVPQDLSVIGMDGHELGEVFGLTTINQDARGQGALAARMLLETLDAGAKRPDKGTPPSAAATDREYPTEFLVRNSTAVPAA</sequence>
<dbReference type="InterPro" id="IPR046335">
    <property type="entry name" value="LacI/GalR-like_sensor"/>
</dbReference>
<dbReference type="PANTHER" id="PTHR30146:SF153">
    <property type="entry name" value="LACTOSE OPERON REPRESSOR"/>
    <property type="match status" value="1"/>
</dbReference>
<evidence type="ECO:0000256" key="1">
    <source>
        <dbReference type="ARBA" id="ARBA00023015"/>
    </source>
</evidence>
<evidence type="ECO:0000256" key="2">
    <source>
        <dbReference type="ARBA" id="ARBA00023125"/>
    </source>
</evidence>
<dbReference type="SMART" id="SM00354">
    <property type="entry name" value="HTH_LACI"/>
    <property type="match status" value="1"/>
</dbReference>
<dbReference type="InterPro" id="IPR000843">
    <property type="entry name" value="HTH_LacI"/>
</dbReference>
<dbReference type="RefSeq" id="WP_058930025.1">
    <property type="nucleotide sequence ID" value="NZ_CP013747.1"/>
</dbReference>
<evidence type="ECO:0000256" key="3">
    <source>
        <dbReference type="ARBA" id="ARBA00023163"/>
    </source>
</evidence>
<dbReference type="GO" id="GO:0000976">
    <property type="term" value="F:transcription cis-regulatory region binding"/>
    <property type="evidence" value="ECO:0007669"/>
    <property type="project" value="TreeGrafter"/>
</dbReference>
<dbReference type="InterPro" id="IPR010982">
    <property type="entry name" value="Lambda_DNA-bd_dom_sf"/>
</dbReference>
<dbReference type="AlphaFoldDB" id="A0A0U3FAM0"/>
<evidence type="ECO:0000256" key="4">
    <source>
        <dbReference type="SAM" id="MobiDB-lite"/>
    </source>
</evidence>
<keyword evidence="2" id="KW-0238">DNA-binding</keyword>
<evidence type="ECO:0000313" key="6">
    <source>
        <dbReference type="EMBL" id="ALV40857.1"/>
    </source>
</evidence>
<name>A0A0U3FAM0_9MICC</name>
<dbReference type="CDD" id="cd01392">
    <property type="entry name" value="HTH_LacI"/>
    <property type="match status" value="1"/>
</dbReference>
<dbReference type="EMBL" id="CP013747">
    <property type="protein sequence ID" value="ALV40857.1"/>
    <property type="molecule type" value="Genomic_DNA"/>
</dbReference>
<evidence type="ECO:0000313" key="7">
    <source>
        <dbReference type="Proteomes" id="UP000065151"/>
    </source>
</evidence>
<dbReference type="CDD" id="cd06267">
    <property type="entry name" value="PBP1_LacI_sugar_binding-like"/>
    <property type="match status" value="1"/>
</dbReference>
<dbReference type="SUPFAM" id="SSF53822">
    <property type="entry name" value="Periplasmic binding protein-like I"/>
    <property type="match status" value="1"/>
</dbReference>
<evidence type="ECO:0000259" key="5">
    <source>
        <dbReference type="PROSITE" id="PS50932"/>
    </source>
</evidence>
<dbReference type="PROSITE" id="PS50932">
    <property type="entry name" value="HTH_LACI_2"/>
    <property type="match status" value="1"/>
</dbReference>
<dbReference type="Gene3D" id="3.40.50.2300">
    <property type="match status" value="2"/>
</dbReference>
<dbReference type="KEGG" id="psul:AU252_06495"/>
<proteinExistence type="predicted"/>